<dbReference type="SUPFAM" id="SSF100950">
    <property type="entry name" value="NagB/RpiA/CoA transferase-like"/>
    <property type="match status" value="1"/>
</dbReference>
<dbReference type="InterPro" id="IPR050313">
    <property type="entry name" value="Carb_Metab_HTH_regulators"/>
</dbReference>
<dbReference type="Proteomes" id="UP001589628">
    <property type="component" value="Unassembled WGS sequence"/>
</dbReference>
<dbReference type="PANTHER" id="PTHR30363:SF4">
    <property type="entry name" value="GLYCEROL-3-PHOSPHATE REGULON REPRESSOR"/>
    <property type="match status" value="1"/>
</dbReference>
<dbReference type="InterPro" id="IPR018356">
    <property type="entry name" value="Tscrpt_reg_HTH_DeoR_CS"/>
</dbReference>
<dbReference type="EMBL" id="JBHLZN010000006">
    <property type="protein sequence ID" value="MFB9887796.1"/>
    <property type="molecule type" value="Genomic_DNA"/>
</dbReference>
<keyword evidence="7" id="KW-1185">Reference proteome</keyword>
<dbReference type="RefSeq" id="WP_027312592.1">
    <property type="nucleotide sequence ID" value="NZ_JBHLZN010000006.1"/>
</dbReference>
<keyword evidence="1" id="KW-0678">Repressor</keyword>
<dbReference type="SMART" id="SM01134">
    <property type="entry name" value="DeoRC"/>
    <property type="match status" value="1"/>
</dbReference>
<comment type="caution">
    <text evidence="6">The sequence shown here is derived from an EMBL/GenBank/DDBJ whole genome shotgun (WGS) entry which is preliminary data.</text>
</comment>
<dbReference type="SUPFAM" id="SSF46785">
    <property type="entry name" value="Winged helix' DNA-binding domain"/>
    <property type="match status" value="1"/>
</dbReference>
<dbReference type="Gene3D" id="3.30.750.70">
    <property type="entry name" value="4-hydroxybutyrate coenzyme like domains"/>
    <property type="match status" value="1"/>
</dbReference>
<evidence type="ECO:0000259" key="5">
    <source>
        <dbReference type="PROSITE" id="PS51000"/>
    </source>
</evidence>
<protein>
    <submittedName>
        <fullName evidence="6">DeoR/GlpR family DNA-binding transcription regulator</fullName>
    </submittedName>
</protein>
<evidence type="ECO:0000256" key="3">
    <source>
        <dbReference type="ARBA" id="ARBA00023125"/>
    </source>
</evidence>
<gene>
    <name evidence="6" type="ORF">ACFFLH_15380</name>
</gene>
<dbReference type="InterPro" id="IPR014036">
    <property type="entry name" value="DeoR-like_C"/>
</dbReference>
<evidence type="ECO:0000256" key="1">
    <source>
        <dbReference type="ARBA" id="ARBA00022491"/>
    </source>
</evidence>
<dbReference type="PANTHER" id="PTHR30363">
    <property type="entry name" value="HTH-TYPE TRANSCRIPTIONAL REGULATOR SRLR-RELATED"/>
    <property type="match status" value="1"/>
</dbReference>
<dbReference type="PROSITE" id="PS00894">
    <property type="entry name" value="HTH_DEOR_1"/>
    <property type="match status" value="1"/>
</dbReference>
<organism evidence="6 7">
    <name type="scientific">Balneatrix alpica</name>
    <dbReference type="NCBI Taxonomy" id="75684"/>
    <lineage>
        <taxon>Bacteria</taxon>
        <taxon>Pseudomonadati</taxon>
        <taxon>Pseudomonadota</taxon>
        <taxon>Gammaproteobacteria</taxon>
        <taxon>Oceanospirillales</taxon>
        <taxon>Balneatrichaceae</taxon>
        <taxon>Balneatrix</taxon>
    </lineage>
</organism>
<dbReference type="SMART" id="SM00420">
    <property type="entry name" value="HTH_DEOR"/>
    <property type="match status" value="1"/>
</dbReference>
<proteinExistence type="predicted"/>
<reference evidence="6 7" key="1">
    <citation type="submission" date="2024-09" db="EMBL/GenBank/DDBJ databases">
        <authorList>
            <person name="Sun Q."/>
            <person name="Mori K."/>
        </authorList>
    </citation>
    <scope>NUCLEOTIDE SEQUENCE [LARGE SCALE GENOMIC DNA]</scope>
    <source>
        <strain evidence="6 7">ATCC 51285</strain>
    </source>
</reference>
<evidence type="ECO:0000256" key="2">
    <source>
        <dbReference type="ARBA" id="ARBA00023015"/>
    </source>
</evidence>
<dbReference type="InterPro" id="IPR036390">
    <property type="entry name" value="WH_DNA-bd_sf"/>
</dbReference>
<dbReference type="Pfam" id="PF08220">
    <property type="entry name" value="HTH_DeoR"/>
    <property type="match status" value="1"/>
</dbReference>
<dbReference type="Gene3D" id="1.10.10.10">
    <property type="entry name" value="Winged helix-like DNA-binding domain superfamily/Winged helix DNA-binding domain"/>
    <property type="match status" value="1"/>
</dbReference>
<evidence type="ECO:0000256" key="4">
    <source>
        <dbReference type="ARBA" id="ARBA00023163"/>
    </source>
</evidence>
<dbReference type="InterPro" id="IPR036388">
    <property type="entry name" value="WH-like_DNA-bd_sf"/>
</dbReference>
<dbReference type="GO" id="GO:0003677">
    <property type="term" value="F:DNA binding"/>
    <property type="evidence" value="ECO:0007669"/>
    <property type="project" value="UniProtKB-KW"/>
</dbReference>
<feature type="domain" description="HTH deoR-type" evidence="5">
    <location>
        <begin position="3"/>
        <end position="58"/>
    </location>
</feature>
<accession>A0ABV5ZET8</accession>
<keyword evidence="2" id="KW-0805">Transcription regulation</keyword>
<dbReference type="InterPro" id="IPR037171">
    <property type="entry name" value="NagB/RpiA_transferase-like"/>
</dbReference>
<dbReference type="Pfam" id="PF00455">
    <property type="entry name" value="DeoRC"/>
    <property type="match status" value="1"/>
</dbReference>
<name>A0ABV5ZET8_9GAMM</name>
<dbReference type="PROSITE" id="PS51000">
    <property type="entry name" value="HTH_DEOR_2"/>
    <property type="match status" value="1"/>
</dbReference>
<dbReference type="InterPro" id="IPR001034">
    <property type="entry name" value="DeoR_HTH"/>
</dbReference>
<evidence type="ECO:0000313" key="6">
    <source>
        <dbReference type="EMBL" id="MFB9887796.1"/>
    </source>
</evidence>
<dbReference type="PRINTS" id="PR00037">
    <property type="entry name" value="HTHLACR"/>
</dbReference>
<sequence length="254" mass="28128">MALSERQHQILNWVQQTESLSIEALVARYQVSAQTIRKDVNQLAELGLIRRQHGGIALVSTAENLPFDNRQYLNGNAKAAIAASLAQQIPAGASLFLGIGTTVEYVAKALLQHQGLQVFTNNLTVAAILCTNPAIQVRVSGGRLRHRHRDLVGEETLAFIRQYRVDYGILGCGGLEPEWGLLDFDPDEAAVSRTLIEYSRCPILVADQYKWGRKASAHVAPFHALTRFYTDAISAEQQRLLRQEGVQLQLCPES</sequence>
<keyword evidence="4" id="KW-0804">Transcription</keyword>
<keyword evidence="3 6" id="KW-0238">DNA-binding</keyword>
<evidence type="ECO:0000313" key="7">
    <source>
        <dbReference type="Proteomes" id="UP001589628"/>
    </source>
</evidence>